<name>A0A8D8LXP6_9HEMI</name>
<dbReference type="GO" id="GO:0009887">
    <property type="term" value="P:animal organ morphogenesis"/>
    <property type="evidence" value="ECO:0007669"/>
    <property type="project" value="TreeGrafter"/>
</dbReference>
<dbReference type="EMBL" id="HBUF01346071">
    <property type="protein sequence ID" value="CAG6709441.1"/>
    <property type="molecule type" value="Transcribed_RNA"/>
</dbReference>
<dbReference type="EMBL" id="HBUF01346066">
    <property type="protein sequence ID" value="CAG6709414.1"/>
    <property type="molecule type" value="Transcribed_RNA"/>
</dbReference>
<dbReference type="EMBL" id="HBUF01026658">
    <property type="protein sequence ID" value="CAG6613111.1"/>
    <property type="molecule type" value="Transcribed_RNA"/>
</dbReference>
<dbReference type="EMBL" id="HBUF01346065">
    <property type="protein sequence ID" value="CAG6709410.1"/>
    <property type="molecule type" value="Transcribed_RNA"/>
</dbReference>
<evidence type="ECO:0000256" key="1">
    <source>
        <dbReference type="ARBA" id="ARBA00004613"/>
    </source>
</evidence>
<dbReference type="AlphaFoldDB" id="A0A8D8LXP6"/>
<dbReference type="Pfam" id="PF03045">
    <property type="entry name" value="DAN"/>
    <property type="match status" value="1"/>
</dbReference>
<evidence type="ECO:0000313" key="8">
    <source>
        <dbReference type="EMBL" id="CAG6613111.1"/>
    </source>
</evidence>
<dbReference type="InterPro" id="IPR029034">
    <property type="entry name" value="Cystine-knot_cytokine"/>
</dbReference>
<dbReference type="InterPro" id="IPR004133">
    <property type="entry name" value="DAN_dom"/>
</dbReference>
<dbReference type="EMBL" id="HBUF01597891">
    <property type="protein sequence ID" value="CAG6775268.1"/>
    <property type="molecule type" value="Transcribed_RNA"/>
</dbReference>
<dbReference type="SMART" id="SM00041">
    <property type="entry name" value="CT"/>
    <property type="match status" value="1"/>
</dbReference>
<dbReference type="InterPro" id="IPR006207">
    <property type="entry name" value="Cys_knot_C"/>
</dbReference>
<feature type="region of interest" description="Disordered" evidence="5">
    <location>
        <begin position="294"/>
        <end position="316"/>
    </location>
</feature>
<feature type="compositionally biased region" description="Polar residues" evidence="5">
    <location>
        <begin position="294"/>
        <end position="306"/>
    </location>
</feature>
<evidence type="ECO:0000256" key="2">
    <source>
        <dbReference type="ARBA" id="ARBA00022525"/>
    </source>
</evidence>
<feature type="chain" id="PRO_5033955808" evidence="6">
    <location>
        <begin position="18"/>
        <end position="335"/>
    </location>
</feature>
<reference evidence="8" key="1">
    <citation type="submission" date="2021-05" db="EMBL/GenBank/DDBJ databases">
        <authorList>
            <person name="Alioto T."/>
            <person name="Alioto T."/>
            <person name="Gomez Garrido J."/>
        </authorList>
    </citation>
    <scope>NUCLEOTIDE SEQUENCE</scope>
</reference>
<evidence type="ECO:0000256" key="3">
    <source>
        <dbReference type="ARBA" id="ARBA00022729"/>
    </source>
</evidence>
<comment type="subcellular location">
    <subcellularLocation>
        <location evidence="1">Secreted</location>
    </subcellularLocation>
</comment>
<evidence type="ECO:0000256" key="4">
    <source>
        <dbReference type="ARBA" id="ARBA00023157"/>
    </source>
</evidence>
<sequence>MRELVILLCFPIQQALAHVLVSTASHKEHKVHNIVLYPDKHSWCKTTPIKQVITHPGCKSVEIDNNVCVGACFSYSIPKTEPITTGEVVPYCDSCQPTVVIWKHVVLECPDSDYEEDNVMTKRVEMIDQCACASCKQATSDSTTTKTESQDPKSDVPELMSLMLETHKAKVEEVTPKNETGEMSTERPAIALKKLENSKEGLYLEALQEIRSKIDQEDYKLDEREMSALIENMKAEQKPQESFESQKFVSNSSELAHNHPRHHRVPGPHHSMVYAEYSPDIAAELYYDSLKTKPTTQLPASNANESPSEERVEDNLIVIEPEKKLKLEQKMEEQR</sequence>
<evidence type="ECO:0000256" key="6">
    <source>
        <dbReference type="SAM" id="SignalP"/>
    </source>
</evidence>
<dbReference type="PANTHER" id="PTHR15283:SF5">
    <property type="entry name" value="NEUROBLASTOMA SUPPRESSOR OF TUMORIGENICITY 1"/>
    <property type="match status" value="1"/>
</dbReference>
<dbReference type="GO" id="GO:0005615">
    <property type="term" value="C:extracellular space"/>
    <property type="evidence" value="ECO:0007669"/>
    <property type="project" value="TreeGrafter"/>
</dbReference>
<dbReference type="GO" id="GO:0038098">
    <property type="term" value="P:sequestering of BMP from receptor via BMP binding"/>
    <property type="evidence" value="ECO:0007669"/>
    <property type="project" value="TreeGrafter"/>
</dbReference>
<feature type="signal peptide" evidence="6">
    <location>
        <begin position="1"/>
        <end position="17"/>
    </location>
</feature>
<dbReference type="GO" id="GO:0036122">
    <property type="term" value="F:BMP binding"/>
    <property type="evidence" value="ECO:0007669"/>
    <property type="project" value="TreeGrafter"/>
</dbReference>
<keyword evidence="3 6" id="KW-0732">Signal</keyword>
<dbReference type="EMBL" id="HBUF01346070">
    <property type="protein sequence ID" value="CAG6709436.1"/>
    <property type="molecule type" value="Transcribed_RNA"/>
</dbReference>
<protein>
    <submittedName>
        <fullName evidence="8">Neuroblastoma suppressor of tumorigenicity 1</fullName>
    </submittedName>
</protein>
<dbReference type="EMBL" id="HBUF01346072">
    <property type="protein sequence ID" value="CAG6709446.1"/>
    <property type="molecule type" value="Transcribed_RNA"/>
</dbReference>
<keyword evidence="2" id="KW-0964">Secreted</keyword>
<evidence type="ECO:0000259" key="7">
    <source>
        <dbReference type="SMART" id="SM00041"/>
    </source>
</evidence>
<organism evidence="8">
    <name type="scientific">Cacopsylla melanoneura</name>
    <dbReference type="NCBI Taxonomy" id="428564"/>
    <lineage>
        <taxon>Eukaryota</taxon>
        <taxon>Metazoa</taxon>
        <taxon>Ecdysozoa</taxon>
        <taxon>Arthropoda</taxon>
        <taxon>Hexapoda</taxon>
        <taxon>Insecta</taxon>
        <taxon>Pterygota</taxon>
        <taxon>Neoptera</taxon>
        <taxon>Paraneoptera</taxon>
        <taxon>Hemiptera</taxon>
        <taxon>Sternorrhyncha</taxon>
        <taxon>Psylloidea</taxon>
        <taxon>Psyllidae</taxon>
        <taxon>Psyllinae</taxon>
        <taxon>Cacopsylla</taxon>
    </lineage>
</organism>
<evidence type="ECO:0000256" key="5">
    <source>
        <dbReference type="SAM" id="MobiDB-lite"/>
    </source>
</evidence>
<proteinExistence type="predicted"/>
<accession>A0A8D8LXP6</accession>
<keyword evidence="4" id="KW-1015">Disulfide bond</keyword>
<dbReference type="EMBL" id="HBUF01229936">
    <property type="protein sequence ID" value="CAG6672937.1"/>
    <property type="molecule type" value="Transcribed_RNA"/>
</dbReference>
<dbReference type="Gene3D" id="2.10.90.10">
    <property type="entry name" value="Cystine-knot cytokines"/>
    <property type="match status" value="1"/>
</dbReference>
<feature type="domain" description="CTCK" evidence="7">
    <location>
        <begin position="46"/>
        <end position="136"/>
    </location>
</feature>
<dbReference type="GO" id="GO:0048018">
    <property type="term" value="F:receptor ligand activity"/>
    <property type="evidence" value="ECO:0007669"/>
    <property type="project" value="TreeGrafter"/>
</dbReference>
<dbReference type="PANTHER" id="PTHR15283">
    <property type="entry name" value="GREMLIN 1"/>
    <property type="match status" value="1"/>
</dbReference>
<dbReference type="EMBL" id="HBUF01346069">
    <property type="protein sequence ID" value="CAG6709430.1"/>
    <property type="molecule type" value="Transcribed_RNA"/>
</dbReference>